<comment type="caution">
    <text evidence="2">The sequence shown here is derived from an EMBL/GenBank/DDBJ whole genome shotgun (WGS) entry which is preliminary data.</text>
</comment>
<feature type="compositionally biased region" description="Basic and acidic residues" evidence="1">
    <location>
        <begin position="65"/>
        <end position="83"/>
    </location>
</feature>
<dbReference type="Proteomes" id="UP000019335">
    <property type="component" value="Chromosome 18"/>
</dbReference>
<feature type="compositionally biased region" description="Pro residues" evidence="1">
    <location>
        <begin position="231"/>
        <end position="243"/>
    </location>
</feature>
<sequence>MEGGWIERRGRQEQSMKEEVLREEKGETEIKKEEEEWKDGREEEEAESQEEIRGAVSSLVEGLAFEEKGESPEREEGRRERTRSQSGLKSRTVDGSSPLALHLASTMGSSKATGAAPGEDSSHFLEEGGREGPTLPVSASSASTSLSSSSSPASSLVLVEGEGTGAGGEEEDEGRGGIQEAPDSGVNGQRSSGRGREGKEEAEDGAEGGPGEGIDVRPEARSGALRGFPCPSHPSPSLPPSLPPSRISWRRSSVRILTPKRPPALPPCLLFPPRPSSLARPGKS</sequence>
<evidence type="ECO:0000313" key="3">
    <source>
        <dbReference type="Proteomes" id="UP000019335"/>
    </source>
</evidence>
<accession>W7TRF2</accession>
<gene>
    <name evidence="2" type="ORF">Naga_101118g1</name>
</gene>
<evidence type="ECO:0000313" key="2">
    <source>
        <dbReference type="EMBL" id="EWM23076.1"/>
    </source>
</evidence>
<feature type="non-terminal residue" evidence="2">
    <location>
        <position position="284"/>
    </location>
</feature>
<name>W7TRF2_9STRA</name>
<protein>
    <submittedName>
        <fullName evidence="2">Uncharacterized protein</fullName>
    </submittedName>
</protein>
<reference evidence="2 3" key="1">
    <citation type="journal article" date="2014" name="Mol. Plant">
        <title>Chromosome Scale Genome Assembly and Transcriptome Profiling of Nannochloropsis gaditana in Nitrogen Depletion.</title>
        <authorList>
            <person name="Corteggiani Carpinelli E."/>
            <person name="Telatin A."/>
            <person name="Vitulo N."/>
            <person name="Forcato C."/>
            <person name="D'Angelo M."/>
            <person name="Schiavon R."/>
            <person name="Vezzi A."/>
            <person name="Giacometti G.M."/>
            <person name="Morosinotto T."/>
            <person name="Valle G."/>
        </authorList>
    </citation>
    <scope>NUCLEOTIDE SEQUENCE [LARGE SCALE GENOMIC DNA]</scope>
    <source>
        <strain evidence="2 3">B-31</strain>
    </source>
</reference>
<feature type="region of interest" description="Disordered" evidence="1">
    <location>
        <begin position="1"/>
        <end position="284"/>
    </location>
</feature>
<proteinExistence type="predicted"/>
<feature type="compositionally biased region" description="Basic and acidic residues" evidence="1">
    <location>
        <begin position="120"/>
        <end position="130"/>
    </location>
</feature>
<organism evidence="2 3">
    <name type="scientific">Nannochloropsis gaditana</name>
    <dbReference type="NCBI Taxonomy" id="72520"/>
    <lineage>
        <taxon>Eukaryota</taxon>
        <taxon>Sar</taxon>
        <taxon>Stramenopiles</taxon>
        <taxon>Ochrophyta</taxon>
        <taxon>Eustigmatophyceae</taxon>
        <taxon>Eustigmatales</taxon>
        <taxon>Monodopsidaceae</taxon>
        <taxon>Nannochloropsis</taxon>
    </lineage>
</organism>
<feature type="compositionally biased region" description="Pro residues" evidence="1">
    <location>
        <begin position="260"/>
        <end position="275"/>
    </location>
</feature>
<dbReference type="AlphaFoldDB" id="W7TRF2"/>
<dbReference type="EMBL" id="AZIL01001855">
    <property type="protein sequence ID" value="EWM23076.1"/>
    <property type="molecule type" value="Genomic_DNA"/>
</dbReference>
<feature type="compositionally biased region" description="Low complexity" evidence="1">
    <location>
        <begin position="133"/>
        <end position="161"/>
    </location>
</feature>
<feature type="compositionally biased region" description="Basic and acidic residues" evidence="1">
    <location>
        <begin position="1"/>
        <end position="41"/>
    </location>
</feature>
<evidence type="ECO:0000256" key="1">
    <source>
        <dbReference type="SAM" id="MobiDB-lite"/>
    </source>
</evidence>
<dbReference type="OrthoDB" id="10635668at2759"/>
<keyword evidence="3" id="KW-1185">Reference proteome</keyword>